<dbReference type="Proteomes" id="UP000249375">
    <property type="component" value="Chromosome"/>
</dbReference>
<gene>
    <name evidence="1" type="ORF">C7Y71_007145</name>
</gene>
<evidence type="ECO:0000313" key="2">
    <source>
        <dbReference type="Proteomes" id="UP000249375"/>
    </source>
</evidence>
<dbReference type="KEGG" id="alq:C7Y71_007145"/>
<name>A0A5P8E746_9BACT</name>
<reference evidence="1 2" key="1">
    <citation type="submission" date="2018-11" db="EMBL/GenBank/DDBJ databases">
        <authorList>
            <person name="Na S.W."/>
            <person name="Baik M."/>
        </authorList>
    </citation>
    <scope>NUCLEOTIDE SEQUENCE [LARGE SCALE GENOMIC DNA]</scope>
    <source>
        <strain evidence="1 2">E39</strain>
    </source>
</reference>
<protein>
    <submittedName>
        <fullName evidence="1">Uncharacterized protein</fullName>
    </submittedName>
</protein>
<evidence type="ECO:0000313" key="1">
    <source>
        <dbReference type="EMBL" id="QFQ12811.1"/>
    </source>
</evidence>
<dbReference type="RefSeq" id="WP_111898298.1">
    <property type="nucleotide sequence ID" value="NZ_CP033459.1"/>
</dbReference>
<dbReference type="EMBL" id="CP033459">
    <property type="protein sequence ID" value="QFQ12811.1"/>
    <property type="molecule type" value="Genomic_DNA"/>
</dbReference>
<organism evidence="1 2">
    <name type="scientific">Pseudoprevotella muciniphila</name>
    <dbReference type="NCBI Taxonomy" id="2133944"/>
    <lineage>
        <taxon>Bacteria</taxon>
        <taxon>Pseudomonadati</taxon>
        <taxon>Bacteroidota</taxon>
        <taxon>Bacteroidia</taxon>
        <taxon>Bacteroidales</taxon>
        <taxon>Prevotellaceae</taxon>
        <taxon>Pseudoprevotella</taxon>
    </lineage>
</organism>
<accession>A0A5P8E746</accession>
<dbReference type="AlphaFoldDB" id="A0A5P8E746"/>
<proteinExistence type="predicted"/>
<keyword evidence="2" id="KW-1185">Reference proteome</keyword>
<sequence length="266" mass="31128">MEAISLKQLFEQSKDELRNQLRGKKLPRDFQKIQEMLKATFLELLAGDNEVRLSLIDTDVKLLNSLIRIHLPSYDTSINESIDYVRLSKQKEKTWIPDWQFIIVQSINGRYAEKETDNSQPITEELINGIIGELETVCSEIDNILNRVKNNREEMKKHYEKLLQECTLDKMYPQLLSTLRYLWKENNNGESSNNKYVESLIADFENYGYKIVKLSPETRSYFSYKINPKVDSETMYLPAITKKTDGESKEIVVEKGIVYVPEQQNQ</sequence>